<reference evidence="6 7" key="1">
    <citation type="submission" date="2016-05" db="EMBL/GenBank/DDBJ databases">
        <title>Comparative analysis of secretome profiles of manganese(II)-oxidizing ascomycete fungi.</title>
        <authorList>
            <consortium name="DOE Joint Genome Institute"/>
            <person name="Zeiner C.A."/>
            <person name="Purvine S.O."/>
            <person name="Zink E.M."/>
            <person name="Wu S."/>
            <person name="Pasa-Tolic L."/>
            <person name="Chaput D.L."/>
            <person name="Haridas S."/>
            <person name="Grigoriev I.V."/>
            <person name="Santelli C.M."/>
            <person name="Hansel C.M."/>
        </authorList>
    </citation>
    <scope>NUCLEOTIDE SEQUENCE [LARGE SCALE GENOMIC DNA]</scope>
    <source>
        <strain evidence="6 7">AP3s5-JAC2a</strain>
    </source>
</reference>
<evidence type="ECO:0000256" key="1">
    <source>
        <dbReference type="ARBA" id="ARBA00004141"/>
    </source>
</evidence>
<feature type="transmembrane region" description="Helical" evidence="5">
    <location>
        <begin position="209"/>
        <end position="228"/>
    </location>
</feature>
<keyword evidence="4 5" id="KW-0472">Membrane</keyword>
<dbReference type="STRING" id="1460663.A0A177CBZ7"/>
<dbReference type="GO" id="GO:0005886">
    <property type="term" value="C:plasma membrane"/>
    <property type="evidence" value="ECO:0007669"/>
    <property type="project" value="TreeGrafter"/>
</dbReference>
<dbReference type="InParanoid" id="A0A177CBZ7"/>
<dbReference type="GO" id="GO:0015244">
    <property type="term" value="F:fluconazole transmembrane transporter activity"/>
    <property type="evidence" value="ECO:0007669"/>
    <property type="project" value="TreeGrafter"/>
</dbReference>
<dbReference type="Proteomes" id="UP000077069">
    <property type="component" value="Unassembled WGS sequence"/>
</dbReference>
<evidence type="ECO:0000256" key="3">
    <source>
        <dbReference type="ARBA" id="ARBA00022989"/>
    </source>
</evidence>
<dbReference type="AlphaFoldDB" id="A0A177CBZ7"/>
<protein>
    <submittedName>
        <fullName evidence="6">Uncharacterized protein</fullName>
    </submittedName>
</protein>
<dbReference type="OrthoDB" id="3357846at2759"/>
<evidence type="ECO:0000256" key="4">
    <source>
        <dbReference type="ARBA" id="ARBA00023136"/>
    </source>
</evidence>
<accession>A0A177CBZ7</accession>
<keyword evidence="2 5" id="KW-0812">Transmembrane</keyword>
<evidence type="ECO:0000313" key="7">
    <source>
        <dbReference type="Proteomes" id="UP000077069"/>
    </source>
</evidence>
<feature type="transmembrane region" description="Helical" evidence="5">
    <location>
        <begin position="96"/>
        <end position="116"/>
    </location>
</feature>
<organism evidence="6 7">
    <name type="scientific">Paraphaeosphaeria sporulosa</name>
    <dbReference type="NCBI Taxonomy" id="1460663"/>
    <lineage>
        <taxon>Eukaryota</taxon>
        <taxon>Fungi</taxon>
        <taxon>Dikarya</taxon>
        <taxon>Ascomycota</taxon>
        <taxon>Pezizomycotina</taxon>
        <taxon>Dothideomycetes</taxon>
        <taxon>Pleosporomycetidae</taxon>
        <taxon>Pleosporales</taxon>
        <taxon>Massarineae</taxon>
        <taxon>Didymosphaeriaceae</taxon>
        <taxon>Paraphaeosphaeria</taxon>
    </lineage>
</organism>
<dbReference type="GeneID" id="28766426"/>
<keyword evidence="3 5" id="KW-1133">Transmembrane helix</keyword>
<evidence type="ECO:0000256" key="2">
    <source>
        <dbReference type="ARBA" id="ARBA00022692"/>
    </source>
</evidence>
<sequence>MPETSPENILFRRARRLRKFTGNSRLQYQSEIAQHHMLASQILTSALICPLEIMFKDPSVFVNVYTGYLYGVFYTFFEIFSLVFPRSYGFNPGQTGLTFLSYFVGITIALLGYFAYLHWYMIPDNMKAFREQEHCPFPALIGSVLLPAGLFIFAWTADPDIHWVVPLTDVANFCVGHFWLMQSLVIYFPISYPKYAASLFAGNRLWRRSITVGASVVFATLLFTNLGIRA</sequence>
<proteinExistence type="predicted"/>
<dbReference type="SUPFAM" id="SSF103473">
    <property type="entry name" value="MFS general substrate transporter"/>
    <property type="match status" value="1"/>
</dbReference>
<feature type="transmembrane region" description="Helical" evidence="5">
    <location>
        <begin position="137"/>
        <end position="157"/>
    </location>
</feature>
<dbReference type="PANTHER" id="PTHR23502:SF23">
    <property type="entry name" value="FLUCONAZOLE RESISTANCE PROTEIN 1"/>
    <property type="match status" value="1"/>
</dbReference>
<feature type="transmembrane region" description="Helical" evidence="5">
    <location>
        <begin position="163"/>
        <end position="188"/>
    </location>
</feature>
<dbReference type="Gene3D" id="1.20.1250.20">
    <property type="entry name" value="MFS general substrate transporter like domains"/>
    <property type="match status" value="1"/>
</dbReference>
<evidence type="ECO:0000256" key="5">
    <source>
        <dbReference type="SAM" id="Phobius"/>
    </source>
</evidence>
<keyword evidence="7" id="KW-1185">Reference proteome</keyword>
<dbReference type="EMBL" id="KV441553">
    <property type="protein sequence ID" value="OAG04392.1"/>
    <property type="molecule type" value="Genomic_DNA"/>
</dbReference>
<dbReference type="InterPro" id="IPR036259">
    <property type="entry name" value="MFS_trans_sf"/>
</dbReference>
<dbReference type="RefSeq" id="XP_018034757.1">
    <property type="nucleotide sequence ID" value="XM_018182940.1"/>
</dbReference>
<gene>
    <name evidence="6" type="ORF">CC84DRAFT_1217851</name>
</gene>
<dbReference type="PANTHER" id="PTHR23502">
    <property type="entry name" value="MAJOR FACILITATOR SUPERFAMILY"/>
    <property type="match status" value="1"/>
</dbReference>
<feature type="transmembrane region" description="Helical" evidence="5">
    <location>
        <begin position="67"/>
        <end position="84"/>
    </location>
</feature>
<evidence type="ECO:0000313" key="6">
    <source>
        <dbReference type="EMBL" id="OAG04392.1"/>
    </source>
</evidence>
<dbReference type="GO" id="GO:1990961">
    <property type="term" value="P:xenobiotic detoxification by transmembrane export across the plasma membrane"/>
    <property type="evidence" value="ECO:0007669"/>
    <property type="project" value="TreeGrafter"/>
</dbReference>
<name>A0A177CBZ7_9PLEO</name>
<comment type="subcellular location">
    <subcellularLocation>
        <location evidence="1">Membrane</location>
        <topology evidence="1">Multi-pass membrane protein</topology>
    </subcellularLocation>
</comment>